<keyword evidence="1" id="KW-0812">Transmembrane</keyword>
<keyword evidence="1" id="KW-1133">Transmembrane helix</keyword>
<dbReference type="InterPro" id="IPR052918">
    <property type="entry name" value="Motility_Chemotaxis_Reg"/>
</dbReference>
<dbReference type="SUPFAM" id="SSF50978">
    <property type="entry name" value="WD40 repeat-like"/>
    <property type="match status" value="1"/>
</dbReference>
<evidence type="ECO:0000313" key="3">
    <source>
        <dbReference type="Proteomes" id="UP000034022"/>
    </source>
</evidence>
<reference evidence="2 3" key="1">
    <citation type="journal article" date="2015" name="Nature">
        <title>rRNA introns, odd ribosomes, and small enigmatic genomes across a large radiation of phyla.</title>
        <authorList>
            <person name="Brown C.T."/>
            <person name="Hug L.A."/>
            <person name="Thomas B.C."/>
            <person name="Sharon I."/>
            <person name="Castelle C.J."/>
            <person name="Singh A."/>
            <person name="Wilkins M.J."/>
            <person name="Williams K.H."/>
            <person name="Banfield J.F."/>
        </authorList>
    </citation>
    <scope>NUCLEOTIDE SEQUENCE [LARGE SCALE GENOMIC DNA]</scope>
</reference>
<dbReference type="Pfam" id="PF06739">
    <property type="entry name" value="SBBP"/>
    <property type="match status" value="2"/>
</dbReference>
<proteinExistence type="predicted"/>
<dbReference type="NCBIfam" id="TIGR02608">
    <property type="entry name" value="delta_60_rpt"/>
    <property type="match status" value="13"/>
</dbReference>
<dbReference type="InterPro" id="IPR036322">
    <property type="entry name" value="WD40_repeat_dom_sf"/>
</dbReference>
<dbReference type="PANTHER" id="PTHR35580:SF1">
    <property type="entry name" value="PHYTASE-LIKE DOMAIN-CONTAINING PROTEIN"/>
    <property type="match status" value="1"/>
</dbReference>
<dbReference type="PANTHER" id="PTHR35580">
    <property type="entry name" value="CELL SURFACE GLYCOPROTEIN (S-LAYER PROTEIN)-LIKE PROTEIN"/>
    <property type="match status" value="1"/>
</dbReference>
<dbReference type="InterPro" id="IPR011042">
    <property type="entry name" value="6-blade_b-propeller_TolB-like"/>
</dbReference>
<dbReference type="Gene3D" id="2.120.10.30">
    <property type="entry name" value="TolB, C-terminal domain"/>
    <property type="match status" value="4"/>
</dbReference>
<accession>A0A0G0MAZ9</accession>
<evidence type="ECO:0000313" key="2">
    <source>
        <dbReference type="EMBL" id="KKQ70934.1"/>
    </source>
</evidence>
<dbReference type="Proteomes" id="UP000034022">
    <property type="component" value="Unassembled WGS sequence"/>
</dbReference>
<dbReference type="EMBL" id="LBUU01000002">
    <property type="protein sequence ID" value="KKQ70934.1"/>
    <property type="molecule type" value="Genomic_DNA"/>
</dbReference>
<keyword evidence="1" id="KW-0472">Membrane</keyword>
<protein>
    <submittedName>
        <fullName evidence="2">Uncharacterized protein</fullName>
    </submittedName>
</protein>
<dbReference type="InterPro" id="IPR018247">
    <property type="entry name" value="EF_Hand_1_Ca_BS"/>
</dbReference>
<feature type="transmembrane region" description="Helical" evidence="1">
    <location>
        <begin position="20"/>
        <end position="38"/>
    </location>
</feature>
<sequence>MAKIEKIKPIFNIIKNTRIYWSPVFVFLFGILFAYFIFPNFKSEPFLPVLAMEGLAAPVYSFPMESIDGREVPCFLITNPGQSADYKWQYRNDGVFALIDRKDEKGWQVLAQDINVIPEYYLNDDKTWKAYERISTSSNFFIKEGDKGEMIIEREFVFRGSTPVATGVEPLNSGSNETLKETWRIPTSPDNQRLKAPKAEFKMSKNTENLWRLKWVFLGLSDITKDNIDIKDKNGWPIRSKKYSDGEFVIDVDDFDNMENDRGVFSFSEYMGRGGIVEIIFFPKGTDGERNIDPVLASTGIGTGWTDSKQRNVFHNGDYFFLLYTDGAGNLHYRTATSSVWSATSTLITDMSVSDPAFDLFAVNDTTIDLAYISNSSANVYVMTCSITDASINCEATSTLFAAATSVSIARTGHNRIWVAGRGTDNTLKIYSADFYGSATSGTTWLGEATTTESNLSGEISLAPYLDNDKIVATYPVNQAGSDDDELKATAITRAGYFTASSTLTNWNSADIDISGLVWISDDDFRLLARDNATATGTAEYLYNGSSWSEVDANIDVDWETDGTNPAFAAVTDQSTTTLYAILIDSGSGDLELYRKTYSGVWGTEVAVNGAESGTRSLPIVSMLDVPARADRPSPRELPFAYRLANGVAYDLYVGSVGLAPKMASADNQVFRNGQANTTISPITISNCSSSTLITAASDIRIRIATSSANMRWDTSDTSATISGSASEKVSATVSYEGVYTLKIDVTSDFAPWESITISDLSLGTFAYANPGNTGALRLYLNGVSDLVDEARDTKAISIYGQLSFSNHTIGQLENQWSTQNATSSTYHFRFKATPTGEDINIGTTTFSLSDVSGVSTADIVSAKLYYDGNGNGASHENDWANSGLFTYNSGASQADYVYAVTIDSQNNIYVTGSQYTNGSDWAIRKYTSTGILDTSWGTSGILTYNSGALQSDIAQAVTIDSQNNVYVAGTQGTNGFDWAIRKYTSAGTLDTSWGSAGQLTYNSGASQWDFANAVILDSQNNIYIVGSRETDNTDWVIRKYTSTGILDTSWGSAGMVTYNSGASQSDDANTIIIDSQNNIYIAGFQGTNGADWAIRKYTSAGILDTDWGFSGLVTYNSGDLQLDYARAIAIDSQNNIYVAGSQQTNGYDWIIRKYTSTGTLDTSWGTSGILTYNSGASQADHARSITLDCQNNIYVAGYQGTNGTDWAIRKYTSTGILDTSWGTSGILTYNSGASQWDYAQAITIDNQNNIYVAGYQSTNGNDWAVRKYDPSGQIDIYRDSFYMPGEVNISGNSGTIVFATTSPYKVTKATDFLVELTVANIAVGDKMTIDYASASSTGERSRLAITPSGDSNALTHRVSAEISSAANQIFALGQATTSIAAITITDRGGVITATNNIRINISTSTSYFLWDTTDTNASISGGASGKVDATVSYEQDGGVLLINVTSDFNSGDTITVSGLSFASFNKIAKLGQGALRLYLDGVSDTSQDGLDDKTIAVTAALTASEHTLAQENNKWSALSTTADGTHYRFRLTSAGETTEMRNALFDFSGITGVVTSDITNAFLYADMNRDGYYGYSIPEAWYLGFDSTTAEMTYAIVVDTANNVVYTGQGNGSAEGDIYYCRPSADGDADGICEGSEFTKSYEGAQELIWSMAIDTRSGAIYAGQGSGSGDGDIYRCAPLREGDSDGLCETGEWTKAYEGSEEYILALAYDNDNSVMYAGQGSGATDGNIYACAPYDYGDKDGLCETGEWYGSFNGDQEGIYSLVYESYYNVMYAGQGSGSGDGDIYYCRPNTDGDADGICEYGEWTKSWEGTQEYVASMAVDTINNVVYFGQGSGSGDGDVYYCRPGTTGNGDGICSGIEWTVVYNSTTWEYAYSIAFDSGQRAIYIGGSSGSGDGDIYRCFANVDGDRNGICETGEWSTLAVFDGGQEYIQSLAVDPVNGVVYAGQGSGSGDGDVYYYSTGDYKIAATGTVAITGANGTVRFATSTPWRLSGAVDYIIQLNGANIASGDALTIDWNSASTTGWSTAGTPVISGNPTGATHRVGARLSTAANQAFDYQGADTAISPITITDVSGIITAVNNIRVSIATTSVNLRWDTTDTSASISGTASGKVSTTVSYADGGATLVIDVTSDFSAGEAITVSDLSFENFNTVTLARTAGLNLYLSGANIWNQDGKNENTIAIRGTAVAGNHALGQLTNTWQALNENMSEFLYRWRVTPAGETINLGTTTLSLPGLSGFSAGDFSDVVIYYDANGNGELTDGAWGDGGSGMINYDSGSSQMDIAVSIVIDQENNIYVAGYQGSNGNDWAIRKYTSAGILDTNWGINGMVTYNSGSSQSDNAYSIVIDQENSIYVAGHQGTDGNDWAIRKYTSAGILDTAWGISGMVTYNSGSNQFDSADSIAIDQGNNIYVAGLQSTNGNDWVIRKYTFAGILDTAWGTSGMVTYNSGLSQIDYTSLIAIDQENNIYVVGYQQTNGYDWAIRKYTSAGILDTAWGTSGMVTYNSGSSQNDYANSIAIDQENNIYVAGRQQTNGYDWAIRKYTSAGILDTTWGTSGMVTYNSGSSQNDYANSIAIDQENNIYVAGRQQTNGYDWAIRKYTSAGILDTAWGTSGMVTYNSGSSLDEASAITIDSQDNIYVAGYQLTNGGDWAIRKYDAYGNFGTYIDGPAASGALVNISNGVGTITLATSSVYGVSQATDFLLKMTLSNVSQAEELKIDFGAMVGAGYTSIEPISITGDPDLSHYYKPEYSIEGNAVFEGTVRFE</sequence>
<name>A0A0G0MAZ9_9BACT</name>
<organism evidence="2 3">
    <name type="scientific">Candidatus Falkowbacteria bacterium GW2011_GWE1_38_31</name>
    <dbReference type="NCBI Taxonomy" id="1618638"/>
    <lineage>
        <taxon>Bacteria</taxon>
        <taxon>Candidatus Falkowiibacteriota</taxon>
    </lineage>
</organism>
<dbReference type="InterPro" id="IPR010620">
    <property type="entry name" value="SBBP_repeat"/>
</dbReference>
<gene>
    <name evidence="2" type="ORF">US91_C0002G0013</name>
</gene>
<dbReference type="PATRIC" id="fig|1618638.3.peg.225"/>
<dbReference type="InterPro" id="IPR013431">
    <property type="entry name" value="Delta_60_rpt"/>
</dbReference>
<evidence type="ECO:0000256" key="1">
    <source>
        <dbReference type="SAM" id="Phobius"/>
    </source>
</evidence>
<comment type="caution">
    <text evidence="2">The sequence shown here is derived from an EMBL/GenBank/DDBJ whole genome shotgun (WGS) entry which is preliminary data.</text>
</comment>
<dbReference type="SUPFAM" id="SSF101898">
    <property type="entry name" value="NHL repeat"/>
    <property type="match status" value="2"/>
</dbReference>
<dbReference type="PROSITE" id="PS00018">
    <property type="entry name" value="EF_HAND_1"/>
    <property type="match status" value="1"/>
</dbReference>